<accession>A0AA36CZS9</accession>
<protein>
    <submittedName>
        <fullName evidence="1">Uncharacterized protein</fullName>
    </submittedName>
</protein>
<gene>
    <name evidence="1" type="ORF">MSPICULIGERA_LOCUS16656</name>
</gene>
<organism evidence="1 2">
    <name type="scientific">Mesorhabditis spiculigera</name>
    <dbReference type="NCBI Taxonomy" id="96644"/>
    <lineage>
        <taxon>Eukaryota</taxon>
        <taxon>Metazoa</taxon>
        <taxon>Ecdysozoa</taxon>
        <taxon>Nematoda</taxon>
        <taxon>Chromadorea</taxon>
        <taxon>Rhabditida</taxon>
        <taxon>Rhabditina</taxon>
        <taxon>Rhabditomorpha</taxon>
        <taxon>Rhabditoidea</taxon>
        <taxon>Rhabditidae</taxon>
        <taxon>Mesorhabditinae</taxon>
        <taxon>Mesorhabditis</taxon>
    </lineage>
</organism>
<comment type="caution">
    <text evidence="1">The sequence shown here is derived from an EMBL/GenBank/DDBJ whole genome shotgun (WGS) entry which is preliminary data.</text>
</comment>
<sequence>MYNPYNNGAPQIGAGAGPMYPPPPGAAVIGSGATPFPLQPGQVIGTGAYPGFQPGIGGGAYPGMQPGIGGGAYPAVQPGIGGGAFPVAPPVVPGIGGGAYPGAVMPPAYVAGGNVYQQPAVIPAYSGGQFDQPYYGGAAGGFVQPVCVDRRGSCSSSSSDSCH</sequence>
<evidence type="ECO:0000313" key="1">
    <source>
        <dbReference type="EMBL" id="CAJ0578398.1"/>
    </source>
</evidence>
<name>A0AA36CZS9_9BILA</name>
<evidence type="ECO:0000313" key="2">
    <source>
        <dbReference type="Proteomes" id="UP001177023"/>
    </source>
</evidence>
<proteinExistence type="predicted"/>
<dbReference type="AlphaFoldDB" id="A0AA36CZS9"/>
<dbReference type="EMBL" id="CATQJA010002653">
    <property type="protein sequence ID" value="CAJ0578398.1"/>
    <property type="molecule type" value="Genomic_DNA"/>
</dbReference>
<dbReference type="Proteomes" id="UP001177023">
    <property type="component" value="Unassembled WGS sequence"/>
</dbReference>
<feature type="non-terminal residue" evidence="1">
    <location>
        <position position="1"/>
    </location>
</feature>
<reference evidence="1" key="1">
    <citation type="submission" date="2023-06" db="EMBL/GenBank/DDBJ databases">
        <authorList>
            <person name="Delattre M."/>
        </authorList>
    </citation>
    <scope>NUCLEOTIDE SEQUENCE</scope>
    <source>
        <strain evidence="1">AF72</strain>
    </source>
</reference>
<keyword evidence="2" id="KW-1185">Reference proteome</keyword>